<keyword evidence="2" id="KW-1133">Transmembrane helix</keyword>
<protein>
    <submittedName>
        <fullName evidence="3">Uncharacterized protein</fullName>
    </submittedName>
</protein>
<organism evidence="3 4">
    <name type="scientific">Goodfellowiella coeruleoviolacea</name>
    <dbReference type="NCBI Taxonomy" id="334858"/>
    <lineage>
        <taxon>Bacteria</taxon>
        <taxon>Bacillati</taxon>
        <taxon>Actinomycetota</taxon>
        <taxon>Actinomycetes</taxon>
        <taxon>Pseudonocardiales</taxon>
        <taxon>Pseudonocardiaceae</taxon>
        <taxon>Goodfellowiella</taxon>
    </lineage>
</organism>
<dbReference type="AlphaFoldDB" id="A0AAE3KKT3"/>
<evidence type="ECO:0000313" key="3">
    <source>
        <dbReference type="EMBL" id="MCP2165758.1"/>
    </source>
</evidence>
<feature type="transmembrane region" description="Helical" evidence="2">
    <location>
        <begin position="62"/>
        <end position="81"/>
    </location>
</feature>
<accession>A0AAE3KKT3</accession>
<evidence type="ECO:0000256" key="1">
    <source>
        <dbReference type="SAM" id="MobiDB-lite"/>
    </source>
</evidence>
<proteinExistence type="predicted"/>
<dbReference type="RefSeq" id="WP_253770873.1">
    <property type="nucleotide sequence ID" value="NZ_JAMTCK010000005.1"/>
</dbReference>
<feature type="region of interest" description="Disordered" evidence="1">
    <location>
        <begin position="1"/>
        <end position="25"/>
    </location>
</feature>
<sequence>MTTEPGFSPPGGGHDGPDQSAGHPERARQVDLVLLLAGLLSLLVSAYLLADGAGWLPVVDPRWLLAGGAVGVGVLLLANSLRSGRHR</sequence>
<keyword evidence="4" id="KW-1185">Reference proteome</keyword>
<dbReference type="Proteomes" id="UP001206128">
    <property type="component" value="Unassembled WGS sequence"/>
</dbReference>
<reference evidence="3" key="1">
    <citation type="submission" date="2022-06" db="EMBL/GenBank/DDBJ databases">
        <title>Genomic Encyclopedia of Archaeal and Bacterial Type Strains, Phase II (KMG-II): from individual species to whole genera.</title>
        <authorList>
            <person name="Goeker M."/>
        </authorList>
    </citation>
    <scope>NUCLEOTIDE SEQUENCE</scope>
    <source>
        <strain evidence="3">DSM 43935</strain>
    </source>
</reference>
<feature type="transmembrane region" description="Helical" evidence="2">
    <location>
        <begin position="32"/>
        <end position="50"/>
    </location>
</feature>
<evidence type="ECO:0000256" key="2">
    <source>
        <dbReference type="SAM" id="Phobius"/>
    </source>
</evidence>
<name>A0AAE3KKT3_9PSEU</name>
<gene>
    <name evidence="3" type="ORF">LX83_002616</name>
</gene>
<dbReference type="EMBL" id="JAMTCK010000005">
    <property type="protein sequence ID" value="MCP2165758.1"/>
    <property type="molecule type" value="Genomic_DNA"/>
</dbReference>
<comment type="caution">
    <text evidence="3">The sequence shown here is derived from an EMBL/GenBank/DDBJ whole genome shotgun (WGS) entry which is preliminary data.</text>
</comment>
<keyword evidence="2" id="KW-0472">Membrane</keyword>
<evidence type="ECO:0000313" key="4">
    <source>
        <dbReference type="Proteomes" id="UP001206128"/>
    </source>
</evidence>
<keyword evidence="2" id="KW-0812">Transmembrane</keyword>